<feature type="compositionally biased region" description="Low complexity" evidence="1">
    <location>
        <begin position="755"/>
        <end position="764"/>
    </location>
</feature>
<protein>
    <submittedName>
        <fullName evidence="2">Uncharacterized protein</fullName>
    </submittedName>
</protein>
<dbReference type="Proteomes" id="UP001258017">
    <property type="component" value="Unassembled WGS sequence"/>
</dbReference>
<evidence type="ECO:0000313" key="2">
    <source>
        <dbReference type="EMBL" id="KAK2583588.1"/>
    </source>
</evidence>
<proteinExistence type="predicted"/>
<feature type="compositionally biased region" description="Basic and acidic residues" evidence="1">
    <location>
        <begin position="855"/>
        <end position="864"/>
    </location>
</feature>
<reference evidence="2" key="1">
    <citation type="submission" date="2021-08" db="EMBL/GenBank/DDBJ databases">
        <authorList>
            <person name="Misof B."/>
            <person name="Oliver O."/>
            <person name="Podsiadlowski L."/>
            <person name="Donath A."/>
            <person name="Peters R."/>
            <person name="Mayer C."/>
            <person name="Rust J."/>
            <person name="Gunkel S."/>
            <person name="Lesny P."/>
            <person name="Martin S."/>
            <person name="Oeyen J.P."/>
            <person name="Petersen M."/>
            <person name="Panagiotis P."/>
            <person name="Wilbrandt J."/>
            <person name="Tanja T."/>
        </authorList>
    </citation>
    <scope>NUCLEOTIDE SEQUENCE</scope>
    <source>
        <strain evidence="2">GBR_01_08_01A</strain>
        <tissue evidence="2">Thorax + abdomen</tissue>
    </source>
</reference>
<name>A0AAD9RPW3_9HYME</name>
<feature type="region of interest" description="Disordered" evidence="1">
    <location>
        <begin position="1"/>
        <end position="127"/>
    </location>
</feature>
<evidence type="ECO:0000256" key="1">
    <source>
        <dbReference type="SAM" id="MobiDB-lite"/>
    </source>
</evidence>
<dbReference type="AlphaFoldDB" id="A0AAD9RPW3"/>
<feature type="compositionally biased region" description="Polar residues" evidence="1">
    <location>
        <begin position="60"/>
        <end position="69"/>
    </location>
</feature>
<gene>
    <name evidence="2" type="ORF">KPH14_009531</name>
</gene>
<feature type="compositionally biased region" description="Basic and acidic residues" evidence="1">
    <location>
        <begin position="30"/>
        <end position="53"/>
    </location>
</feature>
<dbReference type="EMBL" id="JAIFRP010000030">
    <property type="protein sequence ID" value="KAK2583588.1"/>
    <property type="molecule type" value="Genomic_DNA"/>
</dbReference>
<feature type="region of interest" description="Disordered" evidence="1">
    <location>
        <begin position="734"/>
        <end position="777"/>
    </location>
</feature>
<feature type="region of interest" description="Disordered" evidence="1">
    <location>
        <begin position="850"/>
        <end position="878"/>
    </location>
</feature>
<reference evidence="2" key="2">
    <citation type="journal article" date="2023" name="Commun. Biol.">
        <title>Intrasexual cuticular hydrocarbon dimorphism in a wasp sheds light on hydrocarbon biosynthesis genes in Hymenoptera.</title>
        <authorList>
            <person name="Moris V.C."/>
            <person name="Podsiadlowski L."/>
            <person name="Martin S."/>
            <person name="Oeyen J.P."/>
            <person name="Donath A."/>
            <person name="Petersen M."/>
            <person name="Wilbrandt J."/>
            <person name="Misof B."/>
            <person name="Liedtke D."/>
            <person name="Thamm M."/>
            <person name="Scheiner R."/>
            <person name="Schmitt T."/>
            <person name="Niehuis O."/>
        </authorList>
    </citation>
    <scope>NUCLEOTIDE SEQUENCE</scope>
    <source>
        <strain evidence="2">GBR_01_08_01A</strain>
    </source>
</reference>
<sequence>MSLGATVAGRRADYSPSRKPSVLPLEEGGEPARFDETAVEHSDESRDDHRDPPHTAAKSGPSSINTCASETDEADYETSSEGPSRLVEGKSSHTRFLAKSQSGSLRKETATKNSKKLPETNEMPNSRPYTYVREDVDDDAATSSVSLPILKSIESTDTARVNGRMISDSSFTRQQKLRMIVEQTEFLLSAESAAVESTTKMQEIDCHFSKEYEPTRRESMMLLPVIQDIKPTNPAKGTIKMFDREPNSSPHHRYHANSLIDIAENPESSTTSFYLPPYPVNCTSSYRTDDSISLTSTAATKARSRRISNDANVLLKIHGEFSPLRCELSEIAAKFRALKLQRMPEPFEERKKNYSILSGSNNFNALVRCAEIDRGGGGGSGGGLYAHHCLVGNSKTQFSPITMVGKTNSREICSRSSSIGNNNTRLLAAAATGFQQDQHRSYHESNDPTYFQIASGHDSTIASEHLGERIANSRPSSSFERYRPRSSCMYDRYHESQQRGVVRSSDGCPYDGNFSSRKPYDTDGTRYVSRTNAEEPPDLLILTSSKEVVREEDRTPARWDRRRSRDDLRDTPMANVYHENPSLGDRGLSSTVSLCKERRPSRLDSRARCSDEKRSICRMESSSELVDEKTETDLPDVREAGLLLKHHQHHHRHQHRQQRHQHQQTTIVDRSSQTFERAIEYKEKSTASSTSEKRIRVISVPKNIEKVKIVPVLFTAGIPEPLFPFFRLEDPACSGNPMDRTSQRTITLERRNSRKISSPSSGRRGPSESDTSGSYMTGSLALPRDYFSENERWRCNTNTASRVSVSCFSRSGSSKKTSSSNALKYASALGSVCSGVARVTISGSTLANQQRRRQIRETSAEKGIRGMRSSPEDFLCDT</sequence>
<evidence type="ECO:0000313" key="3">
    <source>
        <dbReference type="Proteomes" id="UP001258017"/>
    </source>
</evidence>
<comment type="caution">
    <text evidence="2">The sequence shown here is derived from an EMBL/GenBank/DDBJ whole genome shotgun (WGS) entry which is preliminary data.</text>
</comment>
<accession>A0AAD9RPW3</accession>
<keyword evidence="3" id="KW-1185">Reference proteome</keyword>
<feature type="region of interest" description="Disordered" evidence="1">
    <location>
        <begin position="494"/>
        <end position="523"/>
    </location>
</feature>
<organism evidence="2 3">
    <name type="scientific">Odynerus spinipes</name>
    <dbReference type="NCBI Taxonomy" id="1348599"/>
    <lineage>
        <taxon>Eukaryota</taxon>
        <taxon>Metazoa</taxon>
        <taxon>Ecdysozoa</taxon>
        <taxon>Arthropoda</taxon>
        <taxon>Hexapoda</taxon>
        <taxon>Insecta</taxon>
        <taxon>Pterygota</taxon>
        <taxon>Neoptera</taxon>
        <taxon>Endopterygota</taxon>
        <taxon>Hymenoptera</taxon>
        <taxon>Apocrita</taxon>
        <taxon>Aculeata</taxon>
        <taxon>Vespoidea</taxon>
        <taxon>Vespidae</taxon>
        <taxon>Eumeninae</taxon>
        <taxon>Odynerus</taxon>
    </lineage>
</organism>